<dbReference type="AlphaFoldDB" id="A0A146F8S7"/>
<evidence type="ECO:0000256" key="2">
    <source>
        <dbReference type="ARBA" id="ARBA00022833"/>
    </source>
</evidence>
<evidence type="ECO:0000313" key="6">
    <source>
        <dbReference type="EMBL" id="GAT22376.1"/>
    </source>
</evidence>
<sequence>MSEDTVSSDTRDRILAMILHTCEPANMIKVVSAFPAANVLDRLLHRFYATHATDDDSWIHIPTLRSSEMPTELLGAYITSAAMRSSSAAVRRFGTALHELLSPTPSSAFPFPKAGTFGQQRPQRNGSEHIQMQSFEKTFQQAGLREYLANPSLLQTISPLYDSNLARLIVLHAVSSMVKDHLQSRGILFPRISDTPGAFILADESSQSRVAQLLNSIRILHDDGQPGDHHSSHLTADLLSMHCLTPFEQIEIIAGREGPEEAEVVLPLSERWCQSSQARKAVWYASQFIRCLHHLNSQSFTEFFAVGAYQASLCLCIYGTMAQMPPSSNLSSGPRTGGNFQIDGPDSAVIQRWMILGSGTPVLGSVTSASTFYGGMPLGATRSILLRVRDLLYVRASQKNLLPLVTGICDLLCALSITKQIEPRCLY</sequence>
<dbReference type="PANTHER" id="PTHR47660">
    <property type="entry name" value="TRANSCRIPTION FACTOR WITH C2H2 AND ZN(2)-CYS(6) DNA BINDING DOMAIN (EUROFUNG)-RELATED-RELATED"/>
    <property type="match status" value="1"/>
</dbReference>
<evidence type="ECO:0000256" key="5">
    <source>
        <dbReference type="ARBA" id="ARBA00023242"/>
    </source>
</evidence>
<dbReference type="VEuPathDB" id="FungiDB:ASPFODRAFT_178671"/>
<reference evidence="6 7" key="1">
    <citation type="journal article" date="2016" name="DNA Res.">
        <title>Genome sequence of Aspergillus luchuensis NBRC 4314.</title>
        <authorList>
            <person name="Yamada O."/>
            <person name="Machida M."/>
            <person name="Hosoyama A."/>
            <person name="Goto M."/>
            <person name="Takahashi T."/>
            <person name="Futagami T."/>
            <person name="Yamagata Y."/>
            <person name="Takeuchi M."/>
            <person name="Kobayashi T."/>
            <person name="Koike H."/>
            <person name="Abe K."/>
            <person name="Asai K."/>
            <person name="Arita M."/>
            <person name="Fujita N."/>
            <person name="Fukuda K."/>
            <person name="Higa K."/>
            <person name="Horikawa H."/>
            <person name="Ishikawa T."/>
            <person name="Jinno K."/>
            <person name="Kato Y."/>
            <person name="Kirimura K."/>
            <person name="Mizutani O."/>
            <person name="Nakasone K."/>
            <person name="Sano M."/>
            <person name="Shiraishi Y."/>
            <person name="Tsukahara M."/>
            <person name="Gomi K."/>
        </authorList>
    </citation>
    <scope>NUCLEOTIDE SEQUENCE [LARGE SCALE GENOMIC DNA]</scope>
    <source>
        <strain evidence="6 7">RIB 2604</strain>
    </source>
</reference>
<keyword evidence="5" id="KW-0539">Nucleus</keyword>
<proteinExistence type="predicted"/>
<dbReference type="GO" id="GO:0046872">
    <property type="term" value="F:metal ion binding"/>
    <property type="evidence" value="ECO:0007669"/>
    <property type="project" value="UniProtKB-KW"/>
</dbReference>
<accession>A0A146F8S7</accession>
<reference evidence="7" key="2">
    <citation type="submission" date="2016-02" db="EMBL/GenBank/DDBJ databases">
        <title>Genome sequencing of Aspergillus luchuensis NBRC 4314.</title>
        <authorList>
            <person name="Yamada O."/>
        </authorList>
    </citation>
    <scope>NUCLEOTIDE SEQUENCE [LARGE SCALE GENOMIC DNA]</scope>
    <source>
        <strain evidence="7">RIB 2604</strain>
    </source>
</reference>
<dbReference type="Proteomes" id="UP000075230">
    <property type="component" value="Unassembled WGS sequence"/>
</dbReference>
<keyword evidence="4" id="KW-0804">Transcription</keyword>
<keyword evidence="1" id="KW-0479">Metal-binding</keyword>
<comment type="caution">
    <text evidence="6">The sequence shown here is derived from an EMBL/GenBank/DDBJ whole genome shotgun (WGS) entry which is preliminary data.</text>
</comment>
<evidence type="ECO:0000256" key="4">
    <source>
        <dbReference type="ARBA" id="ARBA00023163"/>
    </source>
</evidence>
<organism evidence="6 7">
    <name type="scientific">Aspergillus kawachii</name>
    <name type="common">White koji mold</name>
    <name type="synonym">Aspergillus awamori var. kawachi</name>
    <dbReference type="NCBI Taxonomy" id="1069201"/>
    <lineage>
        <taxon>Eukaryota</taxon>
        <taxon>Fungi</taxon>
        <taxon>Dikarya</taxon>
        <taxon>Ascomycota</taxon>
        <taxon>Pezizomycotina</taxon>
        <taxon>Eurotiomycetes</taxon>
        <taxon>Eurotiomycetidae</taxon>
        <taxon>Eurotiales</taxon>
        <taxon>Aspergillaceae</taxon>
        <taxon>Aspergillus</taxon>
        <taxon>Aspergillus subgen. Circumdati</taxon>
    </lineage>
</organism>
<keyword evidence="2" id="KW-0862">Zinc</keyword>
<protein>
    <submittedName>
        <fullName evidence="6">C2H2 type zinc finger domain protein</fullName>
    </submittedName>
</protein>
<evidence type="ECO:0000256" key="1">
    <source>
        <dbReference type="ARBA" id="ARBA00022723"/>
    </source>
</evidence>
<name>A0A146F8S7_ASPKA</name>
<dbReference type="EMBL" id="BCWF01000015">
    <property type="protein sequence ID" value="GAT22376.1"/>
    <property type="molecule type" value="Genomic_DNA"/>
</dbReference>
<gene>
    <name evidence="6" type="ORF">RIB2604_01504090</name>
</gene>
<keyword evidence="3" id="KW-0805">Transcription regulation</keyword>
<evidence type="ECO:0000313" key="7">
    <source>
        <dbReference type="Proteomes" id="UP000075230"/>
    </source>
</evidence>
<evidence type="ECO:0000256" key="3">
    <source>
        <dbReference type="ARBA" id="ARBA00023015"/>
    </source>
</evidence>